<dbReference type="Proteomes" id="UP001157440">
    <property type="component" value="Unassembled WGS sequence"/>
</dbReference>
<keyword evidence="2" id="KW-0812">Transmembrane</keyword>
<keyword evidence="4" id="KW-1185">Reference proteome</keyword>
<feature type="region of interest" description="Disordered" evidence="1">
    <location>
        <begin position="68"/>
        <end position="98"/>
    </location>
</feature>
<gene>
    <name evidence="3" type="ORF">GCM10007890_09820</name>
</gene>
<reference evidence="4" key="1">
    <citation type="journal article" date="2019" name="Int. J. Syst. Evol. Microbiol.">
        <title>The Global Catalogue of Microorganisms (GCM) 10K type strain sequencing project: providing services to taxonomists for standard genome sequencing and annotation.</title>
        <authorList>
            <consortium name="The Broad Institute Genomics Platform"/>
            <consortium name="The Broad Institute Genome Sequencing Center for Infectious Disease"/>
            <person name="Wu L."/>
            <person name="Ma J."/>
        </authorList>
    </citation>
    <scope>NUCLEOTIDE SEQUENCE [LARGE SCALE GENOMIC DNA]</scope>
    <source>
        <strain evidence="4">NBRC 103632</strain>
    </source>
</reference>
<proteinExistence type="predicted"/>
<keyword evidence="2" id="KW-1133">Transmembrane helix</keyword>
<dbReference type="AlphaFoldDB" id="A0AA37TBR8"/>
<feature type="transmembrane region" description="Helical" evidence="2">
    <location>
        <begin position="12"/>
        <end position="35"/>
    </location>
</feature>
<feature type="transmembrane region" description="Helical" evidence="2">
    <location>
        <begin position="41"/>
        <end position="62"/>
    </location>
</feature>
<evidence type="ECO:0000256" key="2">
    <source>
        <dbReference type="SAM" id="Phobius"/>
    </source>
</evidence>
<evidence type="ECO:0000256" key="1">
    <source>
        <dbReference type="SAM" id="MobiDB-lite"/>
    </source>
</evidence>
<keyword evidence="2" id="KW-0472">Membrane</keyword>
<feature type="compositionally biased region" description="Polar residues" evidence="1">
    <location>
        <begin position="88"/>
        <end position="98"/>
    </location>
</feature>
<name>A0AA37TBR8_9HYPH</name>
<sequence length="98" mass="10230">MRRPLRKLAVGPGGLALAITLTFVALIVLCELAGFSTYVGLWMRVIAGIGYVGGMSAAAHWAEMRDHPGAAEEDAASREQNIHAGMPQATSVGQPKAA</sequence>
<evidence type="ECO:0000313" key="3">
    <source>
        <dbReference type="EMBL" id="GLS68970.1"/>
    </source>
</evidence>
<dbReference type="EMBL" id="BSPL01000009">
    <property type="protein sequence ID" value="GLS68970.1"/>
    <property type="molecule type" value="Genomic_DNA"/>
</dbReference>
<feature type="compositionally biased region" description="Basic and acidic residues" evidence="1">
    <location>
        <begin position="68"/>
        <end position="81"/>
    </location>
</feature>
<organism evidence="3 4">
    <name type="scientific">Methylobacterium tardum</name>
    <dbReference type="NCBI Taxonomy" id="374432"/>
    <lineage>
        <taxon>Bacteria</taxon>
        <taxon>Pseudomonadati</taxon>
        <taxon>Pseudomonadota</taxon>
        <taxon>Alphaproteobacteria</taxon>
        <taxon>Hyphomicrobiales</taxon>
        <taxon>Methylobacteriaceae</taxon>
        <taxon>Methylobacterium</taxon>
    </lineage>
</organism>
<protein>
    <submittedName>
        <fullName evidence="3">Uncharacterized protein</fullName>
    </submittedName>
</protein>
<accession>A0AA37TBR8</accession>
<evidence type="ECO:0000313" key="4">
    <source>
        <dbReference type="Proteomes" id="UP001157440"/>
    </source>
</evidence>
<comment type="caution">
    <text evidence="3">The sequence shown here is derived from an EMBL/GenBank/DDBJ whole genome shotgun (WGS) entry which is preliminary data.</text>
</comment>